<dbReference type="PANTHER" id="PTHR46579">
    <property type="entry name" value="F5/8 TYPE C DOMAIN-CONTAINING PROTEIN-RELATED"/>
    <property type="match status" value="1"/>
</dbReference>
<dbReference type="PANTHER" id="PTHR46579:SF1">
    <property type="entry name" value="F5_8 TYPE C DOMAIN-CONTAINING PROTEIN"/>
    <property type="match status" value="1"/>
</dbReference>
<keyword evidence="1" id="KW-0812">Transmembrane</keyword>
<proteinExistence type="predicted"/>
<gene>
    <name evidence="2" type="ORF">PLOB_00021430</name>
</gene>
<reference evidence="2 3" key="1">
    <citation type="submission" date="2022-05" db="EMBL/GenBank/DDBJ databases">
        <authorList>
            <consortium name="Genoscope - CEA"/>
            <person name="William W."/>
        </authorList>
    </citation>
    <scope>NUCLEOTIDE SEQUENCE [LARGE SCALE GENOMIC DNA]</scope>
</reference>
<keyword evidence="1" id="KW-1133">Transmembrane helix</keyword>
<evidence type="ECO:0000313" key="2">
    <source>
        <dbReference type="EMBL" id="CAH3112672.1"/>
    </source>
</evidence>
<name>A0ABN8NK75_9CNID</name>
<evidence type="ECO:0000256" key="1">
    <source>
        <dbReference type="SAM" id="Phobius"/>
    </source>
</evidence>
<evidence type="ECO:0000313" key="3">
    <source>
        <dbReference type="Proteomes" id="UP001159405"/>
    </source>
</evidence>
<keyword evidence="1" id="KW-0472">Membrane</keyword>
<feature type="transmembrane region" description="Helical" evidence="1">
    <location>
        <begin position="12"/>
        <end position="37"/>
    </location>
</feature>
<sequence>MHLSVESKDIRGLCLFLDLILFKGIAVDYMHCVFLGVTKMLMTWWFDKTHASEDGNIRKHVENVDSRLLNITPPNCISRAPRSIAKDYPHWKASEFFLWYSLFVKHFA</sequence>
<dbReference type="Proteomes" id="UP001159405">
    <property type="component" value="Unassembled WGS sequence"/>
</dbReference>
<protein>
    <submittedName>
        <fullName evidence="2">Uncharacterized protein</fullName>
    </submittedName>
</protein>
<dbReference type="EMBL" id="CALNXK010000025">
    <property type="protein sequence ID" value="CAH3112672.1"/>
    <property type="molecule type" value="Genomic_DNA"/>
</dbReference>
<organism evidence="2 3">
    <name type="scientific">Porites lobata</name>
    <dbReference type="NCBI Taxonomy" id="104759"/>
    <lineage>
        <taxon>Eukaryota</taxon>
        <taxon>Metazoa</taxon>
        <taxon>Cnidaria</taxon>
        <taxon>Anthozoa</taxon>
        <taxon>Hexacorallia</taxon>
        <taxon>Scleractinia</taxon>
        <taxon>Fungiina</taxon>
        <taxon>Poritidae</taxon>
        <taxon>Porites</taxon>
    </lineage>
</organism>
<comment type="caution">
    <text evidence="2">The sequence shown here is derived from an EMBL/GenBank/DDBJ whole genome shotgun (WGS) entry which is preliminary data.</text>
</comment>
<accession>A0ABN8NK75</accession>
<keyword evidence="3" id="KW-1185">Reference proteome</keyword>